<name>A0A919RMZ1_9ACTN</name>
<organism evidence="1 2">
    <name type="scientific">Sinosporangium siamense</name>
    <dbReference type="NCBI Taxonomy" id="1367973"/>
    <lineage>
        <taxon>Bacteria</taxon>
        <taxon>Bacillati</taxon>
        <taxon>Actinomycetota</taxon>
        <taxon>Actinomycetes</taxon>
        <taxon>Streptosporangiales</taxon>
        <taxon>Streptosporangiaceae</taxon>
        <taxon>Sinosporangium</taxon>
    </lineage>
</organism>
<accession>A0A919RMZ1</accession>
<dbReference type="AlphaFoldDB" id="A0A919RMZ1"/>
<dbReference type="Proteomes" id="UP000606172">
    <property type="component" value="Unassembled WGS sequence"/>
</dbReference>
<reference evidence="1" key="1">
    <citation type="submission" date="2021-01" db="EMBL/GenBank/DDBJ databases">
        <title>Whole genome shotgun sequence of Sinosporangium siamense NBRC 109515.</title>
        <authorList>
            <person name="Komaki H."/>
            <person name="Tamura T."/>
        </authorList>
    </citation>
    <scope>NUCLEOTIDE SEQUENCE</scope>
    <source>
        <strain evidence="1">NBRC 109515</strain>
    </source>
</reference>
<sequence>MAFDEARYIREVLDAARAAGGAPPADVLRRYQLTPQAGAAEVTETVRQVRQCWRRSRQMLKYRKVIDRLEVEHTSRYAAVFQAAAGGDLGPLRAEVAEEGRRDKKLLAEARRRLSDAAGKLRMLPPDLAESIVTSSGVEAQRAPALFAELGVEVREPDRLPQAAPYPAWSKVRAALDTLQVPHLGVFLFEGERTGLRVLGRVEGVSRRLGEIEAAAQRRTRGVWSQHSDTVCAALRAVEDPMELVRYDVVSRLRERIREHPYDDTLLRHATVDLRLDDGDARRLVFAVRHESGVVGGPAARLRELIEAGEVQAAAAFAEALPADALAGEAGELATEVRARVGKAVALRDRARDEPDPDAAWIMLEDALRQVPDLPGAQALLEGLPPRPPVEVRARVRGDAVVVTWEPSPSRSGEIDYDVHRDGVRLAEAASPGVRDEGPPVNARTVYAVTARRGRACSPAVPAPPVVLRPEVRGLQVAAGDGVVTGRWTAPAQAARVVVTRDGIAVPTEGSGFRDRGVRNGAGHEYLVKVVYPAGSGEVATAGLRRTASPQARPEAVAEFSVESRAQGELLVRCAEPRAGAVEFLSLAGPPPWPQGTTLHVDEVRAAGRAVQAACATGGFLIRPGRSSGVLLAVTVAGDLATVGAHREHVNLPAPERLTAMRRGPAVYVGMEWPPDVNEVEVRCGDQRFTVSAAAYRSQGGIRLEVPEGEEASVEVAATVPLQGERVRGPSASVRLPAVVAVRYTVRTTGPLWRRELVVELSSDRPVCLDRLVLVLKAGGVQPRSADDGLVLGEWSAVAAPARLALRPARHARPYWLRCFAEGDAVLVDPPVRFLKVD</sequence>
<protein>
    <recommendedName>
        <fullName evidence="3">Fibronectin type-III domain-containing protein</fullName>
    </recommendedName>
</protein>
<dbReference type="RefSeq" id="WP_204031775.1">
    <property type="nucleotide sequence ID" value="NZ_BOOW01000049.1"/>
</dbReference>
<keyword evidence="2" id="KW-1185">Reference proteome</keyword>
<evidence type="ECO:0000313" key="1">
    <source>
        <dbReference type="EMBL" id="GII96757.1"/>
    </source>
</evidence>
<dbReference type="EMBL" id="BOOW01000049">
    <property type="protein sequence ID" value="GII96757.1"/>
    <property type="molecule type" value="Genomic_DNA"/>
</dbReference>
<evidence type="ECO:0008006" key="3">
    <source>
        <dbReference type="Google" id="ProtNLM"/>
    </source>
</evidence>
<gene>
    <name evidence="1" type="ORF">Ssi02_69880</name>
</gene>
<comment type="caution">
    <text evidence="1">The sequence shown here is derived from an EMBL/GenBank/DDBJ whole genome shotgun (WGS) entry which is preliminary data.</text>
</comment>
<evidence type="ECO:0000313" key="2">
    <source>
        <dbReference type="Proteomes" id="UP000606172"/>
    </source>
</evidence>
<proteinExistence type="predicted"/>